<proteinExistence type="predicted"/>
<evidence type="ECO:0000313" key="3">
    <source>
        <dbReference type="Proteomes" id="UP001479933"/>
    </source>
</evidence>
<dbReference type="SUPFAM" id="SSF55961">
    <property type="entry name" value="Bet v1-like"/>
    <property type="match status" value="1"/>
</dbReference>
<feature type="region of interest" description="Disordered" evidence="1">
    <location>
        <begin position="381"/>
        <end position="409"/>
    </location>
</feature>
<dbReference type="InterPro" id="IPR023393">
    <property type="entry name" value="START-like_dom_sf"/>
</dbReference>
<evidence type="ECO:0000256" key="1">
    <source>
        <dbReference type="SAM" id="MobiDB-lite"/>
    </source>
</evidence>
<dbReference type="Pfam" id="PF19458">
    <property type="entry name" value="DUF5995"/>
    <property type="match status" value="1"/>
</dbReference>
<name>A0ABZ2U7H5_9ACTN</name>
<accession>A0ABZ2U7H5</accession>
<dbReference type="CDD" id="cd07821">
    <property type="entry name" value="PYR_PYL_RCAR_like"/>
    <property type="match status" value="1"/>
</dbReference>
<dbReference type="Proteomes" id="UP001479933">
    <property type="component" value="Chromosome"/>
</dbReference>
<gene>
    <name evidence="2" type="ORF">RVF87_07175</name>
</gene>
<reference evidence="2 3" key="1">
    <citation type="journal article" date="2023" name="Virus Evol.">
        <title>Computational host range prediction-The good, the bad, and the ugly.</title>
        <authorList>
            <person name="Howell A.A."/>
            <person name="Versoza C.J."/>
            <person name="Pfeifer S.P."/>
        </authorList>
    </citation>
    <scope>NUCLEOTIDE SEQUENCE [LARGE SCALE GENOMIC DNA]</scope>
    <source>
        <strain evidence="2 3">1610/1b</strain>
    </source>
</reference>
<dbReference type="InterPro" id="IPR046037">
    <property type="entry name" value="DUF5995"/>
</dbReference>
<keyword evidence="3" id="KW-1185">Reference proteome</keyword>
<evidence type="ECO:0000313" key="2">
    <source>
        <dbReference type="EMBL" id="WYY08831.1"/>
    </source>
</evidence>
<organism evidence="2 3">
    <name type="scientific">Gordonia hydrophobica</name>
    <dbReference type="NCBI Taxonomy" id="40516"/>
    <lineage>
        <taxon>Bacteria</taxon>
        <taxon>Bacillati</taxon>
        <taxon>Actinomycetota</taxon>
        <taxon>Actinomycetes</taxon>
        <taxon>Mycobacteriales</taxon>
        <taxon>Gordoniaceae</taxon>
        <taxon>Gordonia</taxon>
    </lineage>
</organism>
<protein>
    <submittedName>
        <fullName evidence="2">DUF5995 family protein</fullName>
    </submittedName>
</protein>
<sequence length="409" mass="45376">MTTFTLSDELPCHADTAWAMLTDPTRMNTWSSARVTLKEGGVGDRPDGVGALRRTTLPHGGIGFLEVVEASARPHVFRYRVFRAGPLLHHHRGEQRITPLTADRCRVDWTVDVALVAPLLGRGMVAYLRREVRSSLTVLRTLVADLEIGPASDPAPVTGRRPSPDRLAALRAAADRALAEQRAIADRLAAADDPKRWFARVYQYVSEEMIANAAAPSRLGLEHPDWVLALIPTFHEYFATNLDAYQAGRPAEPAWQKAWSTCERVDPENPALPIMKGLLAGVAAHIEADLPRAIARVHDTDFADRDLREFRPDYLRLAPIFGTASDRLLDDLPDAYKPWWVAPVRRLHPNFLDAAIARTGYDVAGHRLRAFSAAVHLQADDAGGRRDPAEIDRLSPTPTPRRNPPRSDR</sequence>
<dbReference type="InterPro" id="IPR019587">
    <property type="entry name" value="Polyketide_cyclase/dehydratase"/>
</dbReference>
<dbReference type="EMBL" id="CP136137">
    <property type="protein sequence ID" value="WYY08831.1"/>
    <property type="molecule type" value="Genomic_DNA"/>
</dbReference>
<dbReference type="Pfam" id="PF10604">
    <property type="entry name" value="Polyketide_cyc2"/>
    <property type="match status" value="1"/>
</dbReference>
<feature type="compositionally biased region" description="Basic and acidic residues" evidence="1">
    <location>
        <begin position="381"/>
        <end position="393"/>
    </location>
</feature>
<dbReference type="RefSeq" id="WP_084247526.1">
    <property type="nucleotide sequence ID" value="NZ_CP136137.1"/>
</dbReference>
<dbReference type="Gene3D" id="3.30.530.20">
    <property type="match status" value="1"/>
</dbReference>